<evidence type="ECO:0000259" key="2">
    <source>
        <dbReference type="Pfam" id="PF13681"/>
    </source>
</evidence>
<protein>
    <submittedName>
        <fullName evidence="4">Type IV fimbrial biogenesis protein PilX</fullName>
    </submittedName>
</protein>
<feature type="domain" description="Type 4 fimbrial biogenesis protein PilX N-terminal" evidence="3">
    <location>
        <begin position="20"/>
        <end position="70"/>
    </location>
</feature>
<evidence type="ECO:0000313" key="4">
    <source>
        <dbReference type="EMBL" id="AJG20527.1"/>
    </source>
</evidence>
<dbReference type="Pfam" id="PF14341">
    <property type="entry name" value="PilX_N"/>
    <property type="match status" value="1"/>
</dbReference>
<reference evidence="4 5" key="1">
    <citation type="journal article" date="2015" name="Genome Announc.">
        <title>Complete Genome Sequence of Cupriavidus basilensis 4G11, Isolated from the Oak Ridge Field Research Center Site.</title>
        <authorList>
            <person name="Ray J."/>
            <person name="Waters R.J."/>
            <person name="Skerker J.M."/>
            <person name="Kuehl J.V."/>
            <person name="Price M.N."/>
            <person name="Huang J."/>
            <person name="Chakraborty R."/>
            <person name="Arkin A.P."/>
            <person name="Deutschbauer A."/>
        </authorList>
    </citation>
    <scope>NUCLEOTIDE SEQUENCE [LARGE SCALE GENOMIC DNA]</scope>
    <source>
        <strain evidence="4">4G11</strain>
    </source>
</reference>
<dbReference type="AlphaFoldDB" id="A0A0C4Y559"/>
<keyword evidence="1" id="KW-0472">Membrane</keyword>
<name>A0A0C4Y559_9BURK</name>
<dbReference type="InterPro" id="IPR025746">
    <property type="entry name" value="PilX_N_dom"/>
</dbReference>
<evidence type="ECO:0000313" key="5">
    <source>
        <dbReference type="Proteomes" id="UP000031843"/>
    </source>
</evidence>
<dbReference type="InterPro" id="IPR025205">
    <property type="entry name" value="PilX/PilW_C"/>
</dbReference>
<keyword evidence="1" id="KW-0812">Transmembrane</keyword>
<dbReference type="KEGG" id="cbw:RR42_m3158"/>
<dbReference type="RefSeq" id="WP_043348544.1">
    <property type="nucleotide sequence ID" value="NZ_CP010536.1"/>
</dbReference>
<sequence>MSNQPDRPMTFLGAPVRTQRGMSLIVVLLFLVILTMLGLSASLTSLSGERMARNSRDQNIALQAAEAALRDARTDISVTRGLSGRTGASDTCDVDSFKGFCIPATSGQPVWERYLEDGAHSVTLGEMTKQAALTAGNVSQQPRYIIESLPDIADGSLRAGATRYVFRVTAIGYGANPNTKVMVQEVVRF</sequence>
<dbReference type="Pfam" id="PF13681">
    <property type="entry name" value="PilX"/>
    <property type="match status" value="1"/>
</dbReference>
<dbReference type="EMBL" id="CP010536">
    <property type="protein sequence ID" value="AJG20527.1"/>
    <property type="molecule type" value="Genomic_DNA"/>
</dbReference>
<keyword evidence="1" id="KW-1133">Transmembrane helix</keyword>
<organism evidence="4 5">
    <name type="scientific">Cupriavidus basilensis</name>
    <dbReference type="NCBI Taxonomy" id="68895"/>
    <lineage>
        <taxon>Bacteria</taxon>
        <taxon>Pseudomonadati</taxon>
        <taxon>Pseudomonadota</taxon>
        <taxon>Betaproteobacteria</taxon>
        <taxon>Burkholderiales</taxon>
        <taxon>Burkholderiaceae</taxon>
        <taxon>Cupriavidus</taxon>
    </lineage>
</organism>
<feature type="transmembrane region" description="Helical" evidence="1">
    <location>
        <begin position="20"/>
        <end position="46"/>
    </location>
</feature>
<evidence type="ECO:0000259" key="3">
    <source>
        <dbReference type="Pfam" id="PF14341"/>
    </source>
</evidence>
<accession>A0A0C4Y559</accession>
<dbReference type="STRING" id="68895.RR42_m3158"/>
<feature type="domain" description="PilX/PilW C-terminal" evidence="2">
    <location>
        <begin position="98"/>
        <end position="188"/>
    </location>
</feature>
<dbReference type="Proteomes" id="UP000031843">
    <property type="component" value="Chromosome main"/>
</dbReference>
<dbReference type="OrthoDB" id="5405962at2"/>
<proteinExistence type="predicted"/>
<gene>
    <name evidence="4" type="ORF">RR42_m3158</name>
</gene>
<keyword evidence="5" id="KW-1185">Reference proteome</keyword>
<evidence type="ECO:0000256" key="1">
    <source>
        <dbReference type="SAM" id="Phobius"/>
    </source>
</evidence>